<proteinExistence type="predicted"/>
<dbReference type="EMBL" id="JBHMCE010000044">
    <property type="protein sequence ID" value="MFB9534579.1"/>
    <property type="molecule type" value="Genomic_DNA"/>
</dbReference>
<dbReference type="Proteomes" id="UP001589646">
    <property type="component" value="Unassembled WGS sequence"/>
</dbReference>
<feature type="domain" description="Transposase IS4-like" evidence="1">
    <location>
        <begin position="38"/>
        <end position="231"/>
    </location>
</feature>
<dbReference type="InterPro" id="IPR002559">
    <property type="entry name" value="Transposase_11"/>
</dbReference>
<organism evidence="2 3">
    <name type="scientific">Nonomuraea roseola</name>
    <dbReference type="NCBI Taxonomy" id="46179"/>
    <lineage>
        <taxon>Bacteria</taxon>
        <taxon>Bacillati</taxon>
        <taxon>Actinomycetota</taxon>
        <taxon>Actinomycetes</taxon>
        <taxon>Streptosporangiales</taxon>
        <taxon>Streptosporangiaceae</taxon>
        <taxon>Nonomuraea</taxon>
    </lineage>
</organism>
<keyword evidence="3" id="KW-1185">Reference proteome</keyword>
<accession>A0ABV5QGU4</accession>
<gene>
    <name evidence="2" type="ORF">ACFFRN_49045</name>
</gene>
<dbReference type="RefSeq" id="WP_346121746.1">
    <property type="nucleotide sequence ID" value="NZ_BAAAXC010000012.1"/>
</dbReference>
<dbReference type="PANTHER" id="PTHR30298:SF0">
    <property type="entry name" value="PROTEIN YBFL-RELATED"/>
    <property type="match status" value="1"/>
</dbReference>
<dbReference type="InterPro" id="IPR051698">
    <property type="entry name" value="Transposase_11-like"/>
</dbReference>
<dbReference type="NCBIfam" id="NF033564">
    <property type="entry name" value="transpos_ISAs1"/>
    <property type="match status" value="1"/>
</dbReference>
<sequence>MDGDAFDTATCTYLAALADCAPPAITDCRPSARTELAGVAVDGKTLRGSRTSEGVTHLLAAARHDTQIVVAQRQVEAKSNEIPAFTPLLSGMNLSSVVVTADALHTQHPHARQIVEAKGHYLFIVKGNQPTLLSRLKALPRRQTILNDRTDEQGHGRREIRRMKICTVRPGLPFPHAAQAIQVKRRRTDHRTGKTTIVTIYAVTSLPPGRITHAQLASLIRGHWSIEALHHVRDVT</sequence>
<name>A0ABV5QGU4_9ACTN</name>
<dbReference type="PANTHER" id="PTHR30298">
    <property type="entry name" value="H REPEAT-ASSOCIATED PREDICTED TRANSPOSASE"/>
    <property type="match status" value="1"/>
</dbReference>
<reference evidence="2 3" key="1">
    <citation type="submission" date="2024-09" db="EMBL/GenBank/DDBJ databases">
        <authorList>
            <person name="Sun Q."/>
            <person name="Mori K."/>
        </authorList>
    </citation>
    <scope>NUCLEOTIDE SEQUENCE [LARGE SCALE GENOMIC DNA]</scope>
    <source>
        <strain evidence="2 3">JCM 3323</strain>
    </source>
</reference>
<dbReference type="InterPro" id="IPR047647">
    <property type="entry name" value="ISAs1_transpos"/>
</dbReference>
<dbReference type="Pfam" id="PF01609">
    <property type="entry name" value="DDE_Tnp_1"/>
    <property type="match status" value="1"/>
</dbReference>
<comment type="caution">
    <text evidence="2">The sequence shown here is derived from an EMBL/GenBank/DDBJ whole genome shotgun (WGS) entry which is preliminary data.</text>
</comment>
<evidence type="ECO:0000313" key="3">
    <source>
        <dbReference type="Proteomes" id="UP001589646"/>
    </source>
</evidence>
<protein>
    <submittedName>
        <fullName evidence="2">ISAs1 family transposase</fullName>
    </submittedName>
</protein>
<evidence type="ECO:0000313" key="2">
    <source>
        <dbReference type="EMBL" id="MFB9534579.1"/>
    </source>
</evidence>
<evidence type="ECO:0000259" key="1">
    <source>
        <dbReference type="Pfam" id="PF01609"/>
    </source>
</evidence>